<evidence type="ECO:0000313" key="2">
    <source>
        <dbReference type="Proteomes" id="UP001148185"/>
    </source>
</evidence>
<gene>
    <name evidence="1" type="ORF">M5G27_27885</name>
</gene>
<accession>A0A9X4HCR6</accession>
<dbReference type="AlphaFoldDB" id="A0A9X4HCR6"/>
<reference evidence="1 2" key="1">
    <citation type="submission" date="2022-05" db="EMBL/GenBank/DDBJ databases">
        <title>Novel Pseudomonas spp. Isolated from a Rainbow Trout Aquaculture Facility.</title>
        <authorList>
            <person name="Testerman T."/>
            <person name="Graf J."/>
        </authorList>
    </citation>
    <scope>NUCLEOTIDE SEQUENCE [LARGE SCALE GENOMIC DNA]</scope>
    <source>
        <strain evidence="1 2">ID1042</strain>
    </source>
</reference>
<proteinExistence type="predicted"/>
<keyword evidence="2" id="KW-1185">Reference proteome</keyword>
<sequence length="80" mass="9495">MSIQPQIASTASKFGCRVITVTQTLPDYQRHEAYRKKTAAFEEWRQKLNRGDRLPRGRFFKGKTPGRKMVIMDEFWQAFR</sequence>
<comment type="caution">
    <text evidence="1">The sequence shown here is derived from an EMBL/GenBank/DDBJ whole genome shotgun (WGS) entry which is preliminary data.</text>
</comment>
<name>A0A9X4HCR6_9PSED</name>
<dbReference type="Proteomes" id="UP001148185">
    <property type="component" value="Unassembled WGS sequence"/>
</dbReference>
<dbReference type="RefSeq" id="WP_273878293.1">
    <property type="nucleotide sequence ID" value="NZ_JAMDHA010000041.1"/>
</dbReference>
<evidence type="ECO:0000313" key="1">
    <source>
        <dbReference type="EMBL" id="MDD1011296.1"/>
    </source>
</evidence>
<dbReference type="EMBL" id="JAMDHA010000041">
    <property type="protein sequence ID" value="MDD1011296.1"/>
    <property type="molecule type" value="Genomic_DNA"/>
</dbReference>
<organism evidence="1 2">
    <name type="scientific">Pseudomonas shahriarae</name>
    <dbReference type="NCBI Taxonomy" id="2745512"/>
    <lineage>
        <taxon>Bacteria</taxon>
        <taxon>Pseudomonadati</taxon>
        <taxon>Pseudomonadota</taxon>
        <taxon>Gammaproteobacteria</taxon>
        <taxon>Pseudomonadales</taxon>
        <taxon>Pseudomonadaceae</taxon>
        <taxon>Pseudomonas</taxon>
    </lineage>
</organism>
<protein>
    <submittedName>
        <fullName evidence="1">Uncharacterized protein</fullName>
    </submittedName>
</protein>